<dbReference type="Pfam" id="PF03980">
    <property type="entry name" value="Nnf1"/>
    <property type="match status" value="1"/>
</dbReference>
<sequence length="181" mass="20363">MEEMVEVGANNNESSSMAMGIGHKFSDFKMSFNFALRSLLTSCSNQEFNEAFSSFTDTERELLHPLFLQVVTSLHENIEEEFGSICLRTQVGAALDAVEEVLEERDLDPLFSDRSNIMDVAEDLSAAKKNEIKRLTQMVQLGEEKNQMLRSQLQLLREGKQVLSGVSEAAEKVEIFLLSFS</sequence>
<dbReference type="InterPro" id="IPR007128">
    <property type="entry name" value="PMF1/Nnf1"/>
</dbReference>
<evidence type="ECO:0000256" key="8">
    <source>
        <dbReference type="ARBA" id="ARBA00023306"/>
    </source>
</evidence>
<name>A0ABU6TFI4_9FABA</name>
<evidence type="ECO:0000313" key="10">
    <source>
        <dbReference type="EMBL" id="MED6147495.1"/>
    </source>
</evidence>
<evidence type="ECO:0000256" key="2">
    <source>
        <dbReference type="ARBA" id="ARBA00004629"/>
    </source>
</evidence>
<accession>A0ABU6TFI4</accession>
<keyword evidence="7" id="KW-0539">Nucleus</keyword>
<protein>
    <submittedName>
        <fullName evidence="10">Uncharacterized protein</fullName>
    </submittedName>
</protein>
<keyword evidence="4" id="KW-0132">Cell division</keyword>
<evidence type="ECO:0000256" key="5">
    <source>
        <dbReference type="ARBA" id="ARBA00022776"/>
    </source>
</evidence>
<organism evidence="10 11">
    <name type="scientific">Stylosanthes scabra</name>
    <dbReference type="NCBI Taxonomy" id="79078"/>
    <lineage>
        <taxon>Eukaryota</taxon>
        <taxon>Viridiplantae</taxon>
        <taxon>Streptophyta</taxon>
        <taxon>Embryophyta</taxon>
        <taxon>Tracheophyta</taxon>
        <taxon>Spermatophyta</taxon>
        <taxon>Magnoliopsida</taxon>
        <taxon>eudicotyledons</taxon>
        <taxon>Gunneridae</taxon>
        <taxon>Pentapetalae</taxon>
        <taxon>rosids</taxon>
        <taxon>fabids</taxon>
        <taxon>Fabales</taxon>
        <taxon>Fabaceae</taxon>
        <taxon>Papilionoideae</taxon>
        <taxon>50 kb inversion clade</taxon>
        <taxon>dalbergioids sensu lato</taxon>
        <taxon>Dalbergieae</taxon>
        <taxon>Pterocarpus clade</taxon>
        <taxon>Stylosanthes</taxon>
    </lineage>
</organism>
<evidence type="ECO:0000256" key="7">
    <source>
        <dbReference type="ARBA" id="ARBA00023242"/>
    </source>
</evidence>
<evidence type="ECO:0000313" key="11">
    <source>
        <dbReference type="Proteomes" id="UP001341840"/>
    </source>
</evidence>
<keyword evidence="6" id="KW-0995">Kinetochore</keyword>
<gene>
    <name evidence="10" type="ORF">PIB30_044540</name>
</gene>
<keyword evidence="9" id="KW-0137">Centromere</keyword>
<keyword evidence="5" id="KW-0498">Mitosis</keyword>
<evidence type="ECO:0000256" key="9">
    <source>
        <dbReference type="ARBA" id="ARBA00023328"/>
    </source>
</evidence>
<reference evidence="10 11" key="1">
    <citation type="journal article" date="2023" name="Plants (Basel)">
        <title>Bridging the Gap: Combining Genomics and Transcriptomics Approaches to Understand Stylosanthes scabra, an Orphan Legume from the Brazilian Caatinga.</title>
        <authorList>
            <person name="Ferreira-Neto J.R.C."/>
            <person name="da Silva M.D."/>
            <person name="Binneck E."/>
            <person name="de Melo N.F."/>
            <person name="da Silva R.H."/>
            <person name="de Melo A.L.T.M."/>
            <person name="Pandolfi V."/>
            <person name="Bustamante F.O."/>
            <person name="Brasileiro-Vidal A.C."/>
            <person name="Benko-Iseppon A.M."/>
        </authorList>
    </citation>
    <scope>NUCLEOTIDE SEQUENCE [LARGE SCALE GENOMIC DNA]</scope>
    <source>
        <tissue evidence="10">Leaves</tissue>
    </source>
</reference>
<dbReference type="PANTHER" id="PTHR15459:SF3">
    <property type="entry name" value="POLYAMINE-MODULATED FACTOR 1"/>
    <property type="match status" value="1"/>
</dbReference>
<dbReference type="PANTHER" id="PTHR15459">
    <property type="entry name" value="POLYAMINE-MODULATED FACTOR 1"/>
    <property type="match status" value="1"/>
</dbReference>
<proteinExistence type="predicted"/>
<evidence type="ECO:0000256" key="4">
    <source>
        <dbReference type="ARBA" id="ARBA00022618"/>
    </source>
</evidence>
<dbReference type="EMBL" id="JASCZI010090887">
    <property type="protein sequence ID" value="MED6147495.1"/>
    <property type="molecule type" value="Genomic_DNA"/>
</dbReference>
<keyword evidence="8" id="KW-0131">Cell cycle</keyword>
<comment type="subcellular location">
    <subcellularLocation>
        <location evidence="2">Chromosome</location>
        <location evidence="2">Centromere</location>
        <location evidence="2">Kinetochore</location>
    </subcellularLocation>
    <subcellularLocation>
        <location evidence="1">Nucleus</location>
    </subcellularLocation>
</comment>
<keyword evidence="11" id="KW-1185">Reference proteome</keyword>
<comment type="caution">
    <text evidence="10">The sequence shown here is derived from an EMBL/GenBank/DDBJ whole genome shotgun (WGS) entry which is preliminary data.</text>
</comment>
<evidence type="ECO:0000256" key="1">
    <source>
        <dbReference type="ARBA" id="ARBA00004123"/>
    </source>
</evidence>
<evidence type="ECO:0000256" key="6">
    <source>
        <dbReference type="ARBA" id="ARBA00022838"/>
    </source>
</evidence>
<evidence type="ECO:0000256" key="3">
    <source>
        <dbReference type="ARBA" id="ARBA00022454"/>
    </source>
</evidence>
<keyword evidence="3" id="KW-0158">Chromosome</keyword>
<dbReference type="Proteomes" id="UP001341840">
    <property type="component" value="Unassembled WGS sequence"/>
</dbReference>